<sequence length="539" mass="59998">MILPVKEKAEEIERARIEGVELLTKQAAEEESESELDEELRGDVNMSESDEDGEEEEVQQTLTFSSNNPWMSGKLSKESSHKSQFPVNTRAFDAASSSDEDDNPVEGVTNDPASLGGELEPQSNTDMDGDTADVVNEISDNTDVANEISDNTDVANKISDRKQTANNKNKRETKVKMAENTDGSANITQTQATSPKVLKNKEKKTASKKKTRKEVSKTVNAPSAVRQAANEVNISQSKAEAIAAAQELEDDADAMMDGVSTDRMKSREDVDRFDNIFHQMSAEEISTNQTEEGNSSDEETSAETIQNIDPKKVISIPSTDLSGQVQPMGESDSEDDEQRLNIAEAFADDDVMEEFSTRRKRKLVEEEEASDAATALNKPRSKMTRFEKEKRRIENLKKAAAEKVKEEERERKLSKFPSNVIINEKALKNQPIVKYQVDPKKLGMKSSAFSAMMSQPVGKDFIPTIAHNELCKPRVVTSAGAIIAPMSKSMLTKSKKEEFPESTRKAEAKVAQQYQLKRMKPRKNPVKTMVKRYEGGRRL</sequence>
<feature type="region of interest" description="Disordered" evidence="5">
    <location>
        <begin position="22"/>
        <end position="222"/>
    </location>
</feature>
<comment type="similarity">
    <text evidence="2">Belongs to the UTP14 family.</text>
</comment>
<dbReference type="Pfam" id="PF04615">
    <property type="entry name" value="Utp14"/>
    <property type="match status" value="1"/>
</dbReference>
<comment type="subcellular location">
    <subcellularLocation>
        <location evidence="1">Nucleus</location>
        <location evidence="1">Nucleolus</location>
    </subcellularLocation>
</comment>
<feature type="compositionally biased region" description="Polar residues" evidence="5">
    <location>
        <begin position="138"/>
        <end position="154"/>
    </location>
</feature>
<feature type="compositionally biased region" description="Polar residues" evidence="5">
    <location>
        <begin position="316"/>
        <end position="325"/>
    </location>
</feature>
<dbReference type="Proteomes" id="UP000593567">
    <property type="component" value="Unassembled WGS sequence"/>
</dbReference>
<evidence type="ECO:0000256" key="1">
    <source>
        <dbReference type="ARBA" id="ARBA00004604"/>
    </source>
</evidence>
<protein>
    <submittedName>
        <fullName evidence="6">Uncharacterized protein</fullName>
    </submittedName>
</protein>
<dbReference type="EMBL" id="VXIV02002069">
    <property type="protein sequence ID" value="KAF6027560.1"/>
    <property type="molecule type" value="Genomic_DNA"/>
</dbReference>
<proteinExistence type="inferred from homology"/>
<evidence type="ECO:0000256" key="2">
    <source>
        <dbReference type="ARBA" id="ARBA00007774"/>
    </source>
</evidence>
<keyword evidence="7" id="KW-1185">Reference proteome</keyword>
<feature type="compositionally biased region" description="Polar residues" evidence="5">
    <location>
        <begin position="284"/>
        <end position="293"/>
    </location>
</feature>
<dbReference type="GO" id="GO:0006364">
    <property type="term" value="P:rRNA processing"/>
    <property type="evidence" value="ECO:0007669"/>
    <property type="project" value="InterPro"/>
</dbReference>
<feature type="compositionally biased region" description="Basic and acidic residues" evidence="5">
    <location>
        <begin position="158"/>
        <end position="179"/>
    </location>
</feature>
<evidence type="ECO:0000313" key="7">
    <source>
        <dbReference type="Proteomes" id="UP000593567"/>
    </source>
</evidence>
<keyword evidence="4" id="KW-0539">Nucleus</keyword>
<evidence type="ECO:0000256" key="4">
    <source>
        <dbReference type="ARBA" id="ARBA00023242"/>
    </source>
</evidence>
<reference evidence="6" key="1">
    <citation type="submission" date="2020-06" db="EMBL/GenBank/DDBJ databases">
        <title>Draft genome of Bugula neritina, a colonial animal packing powerful symbionts and potential medicines.</title>
        <authorList>
            <person name="Rayko M."/>
        </authorList>
    </citation>
    <scope>NUCLEOTIDE SEQUENCE [LARGE SCALE GENOMIC DNA]</scope>
    <source>
        <strain evidence="6">Kwan_BN1</strain>
    </source>
</reference>
<dbReference type="PANTHER" id="PTHR14150">
    <property type="entry name" value="U3 SMALL NUCLEOLAR RNA-ASSOCIATED PROTEIN 14"/>
    <property type="match status" value="1"/>
</dbReference>
<evidence type="ECO:0000256" key="3">
    <source>
        <dbReference type="ARBA" id="ARBA00022553"/>
    </source>
</evidence>
<name>A0A7J7JMM3_BUGNE</name>
<organism evidence="6 7">
    <name type="scientific">Bugula neritina</name>
    <name type="common">Brown bryozoan</name>
    <name type="synonym">Sertularia neritina</name>
    <dbReference type="NCBI Taxonomy" id="10212"/>
    <lineage>
        <taxon>Eukaryota</taxon>
        <taxon>Metazoa</taxon>
        <taxon>Spiralia</taxon>
        <taxon>Lophotrochozoa</taxon>
        <taxon>Bryozoa</taxon>
        <taxon>Gymnolaemata</taxon>
        <taxon>Cheilostomatida</taxon>
        <taxon>Flustrina</taxon>
        <taxon>Buguloidea</taxon>
        <taxon>Bugulidae</taxon>
        <taxon>Bugula</taxon>
    </lineage>
</organism>
<feature type="compositionally biased region" description="Acidic residues" evidence="5">
    <location>
        <begin position="48"/>
        <end position="58"/>
    </location>
</feature>
<feature type="compositionally biased region" description="Polar residues" evidence="5">
    <location>
        <begin position="181"/>
        <end position="194"/>
    </location>
</feature>
<feature type="compositionally biased region" description="Polar residues" evidence="5">
    <location>
        <begin position="59"/>
        <end position="70"/>
    </location>
</feature>
<evidence type="ECO:0000256" key="5">
    <source>
        <dbReference type="SAM" id="MobiDB-lite"/>
    </source>
</evidence>
<dbReference type="GO" id="GO:0032040">
    <property type="term" value="C:small-subunit processome"/>
    <property type="evidence" value="ECO:0007669"/>
    <property type="project" value="InterPro"/>
</dbReference>
<feature type="region of interest" description="Disordered" evidence="5">
    <location>
        <begin position="366"/>
        <end position="389"/>
    </location>
</feature>
<keyword evidence="3" id="KW-0597">Phosphoprotein</keyword>
<dbReference type="AlphaFoldDB" id="A0A7J7JMM3"/>
<dbReference type="OrthoDB" id="277439at2759"/>
<evidence type="ECO:0000313" key="6">
    <source>
        <dbReference type="EMBL" id="KAF6027560.1"/>
    </source>
</evidence>
<comment type="caution">
    <text evidence="6">The sequence shown here is derived from an EMBL/GenBank/DDBJ whole genome shotgun (WGS) entry which is preliminary data.</text>
</comment>
<gene>
    <name evidence="6" type="ORF">EB796_014126</name>
</gene>
<feature type="compositionally biased region" description="Acidic residues" evidence="5">
    <location>
        <begin position="29"/>
        <end position="40"/>
    </location>
</feature>
<dbReference type="InterPro" id="IPR006709">
    <property type="entry name" value="SSU_processome_Utp14"/>
</dbReference>
<dbReference type="PANTHER" id="PTHR14150:SF12">
    <property type="entry name" value="U3 SMALL NUCLEOLAR RNA-ASSOCIATED PROTEIN 14 HOMOLOG A"/>
    <property type="match status" value="1"/>
</dbReference>
<feature type="region of interest" description="Disordered" evidence="5">
    <location>
        <begin position="281"/>
        <end position="337"/>
    </location>
</feature>
<accession>A0A7J7JMM3</accession>